<evidence type="ECO:0000313" key="5">
    <source>
        <dbReference type="Proteomes" id="UP000699691"/>
    </source>
</evidence>
<dbReference type="InterPro" id="IPR000740">
    <property type="entry name" value="GrpE"/>
</dbReference>
<dbReference type="EMBL" id="JAGQKY010000056">
    <property type="protein sequence ID" value="MCA9397517.1"/>
    <property type="molecule type" value="Genomic_DNA"/>
</dbReference>
<keyword evidence="2" id="KW-0143">Chaperone</keyword>
<dbReference type="InterPro" id="IPR009012">
    <property type="entry name" value="GrpE_head"/>
</dbReference>
<dbReference type="GO" id="GO:0042803">
    <property type="term" value="F:protein homodimerization activity"/>
    <property type="evidence" value="ECO:0007669"/>
    <property type="project" value="InterPro"/>
</dbReference>
<dbReference type="PANTHER" id="PTHR21237">
    <property type="entry name" value="GRPE PROTEIN"/>
    <property type="match status" value="1"/>
</dbReference>
<dbReference type="AlphaFoldDB" id="A0A955LVP5"/>
<reference evidence="4" key="1">
    <citation type="submission" date="2020-04" db="EMBL/GenBank/DDBJ databases">
        <authorList>
            <person name="Zhang T."/>
        </authorList>
    </citation>
    <scope>NUCLEOTIDE SEQUENCE</scope>
    <source>
        <strain evidence="4">HKST-UBA02</strain>
    </source>
</reference>
<gene>
    <name evidence="4" type="primary">grpE</name>
    <name evidence="4" type="ORF">KC573_01700</name>
</gene>
<dbReference type="InterPro" id="IPR013805">
    <property type="entry name" value="GrpE_CC"/>
</dbReference>
<evidence type="ECO:0000313" key="4">
    <source>
        <dbReference type="EMBL" id="MCA9397517.1"/>
    </source>
</evidence>
<name>A0A955LVP5_UNCKA</name>
<dbReference type="Proteomes" id="UP000699691">
    <property type="component" value="Unassembled WGS sequence"/>
</dbReference>
<evidence type="ECO:0000256" key="3">
    <source>
        <dbReference type="SAM" id="Coils"/>
    </source>
</evidence>
<dbReference type="SUPFAM" id="SSF58014">
    <property type="entry name" value="Coiled-coil domain of nucleotide exchange factor GrpE"/>
    <property type="match status" value="1"/>
</dbReference>
<sequence length="125" mass="14323">MSDKEHTDSTNQELEAQLKRALADYQNLQKRFDKEKQDVVRFANEALLIKMLGVVEGFDMVMAQFREMLDDHGFTKMEVQSGDTFDPNTMEAIDGEGTVVDVVYSYPYTLHDKVVQVARVSVKKK</sequence>
<comment type="caution">
    <text evidence="4">The sequence shown here is derived from an EMBL/GenBank/DDBJ whole genome shotgun (WGS) entry which is preliminary data.</text>
</comment>
<protein>
    <submittedName>
        <fullName evidence="4">Nucleotide exchange factor GrpE</fullName>
    </submittedName>
</protein>
<dbReference type="GO" id="GO:0006457">
    <property type="term" value="P:protein folding"/>
    <property type="evidence" value="ECO:0007669"/>
    <property type="project" value="InterPro"/>
</dbReference>
<accession>A0A955LVP5</accession>
<dbReference type="GO" id="GO:0051087">
    <property type="term" value="F:protein-folding chaperone binding"/>
    <property type="evidence" value="ECO:0007669"/>
    <property type="project" value="InterPro"/>
</dbReference>
<organism evidence="4 5">
    <name type="scientific">candidate division WWE3 bacterium</name>
    <dbReference type="NCBI Taxonomy" id="2053526"/>
    <lineage>
        <taxon>Bacteria</taxon>
        <taxon>Katanobacteria</taxon>
    </lineage>
</organism>
<proteinExistence type="inferred from homology"/>
<dbReference type="Gene3D" id="2.30.22.10">
    <property type="entry name" value="Head domain of nucleotide exchange factor GrpE"/>
    <property type="match status" value="1"/>
</dbReference>
<dbReference type="GO" id="GO:0051082">
    <property type="term" value="F:unfolded protein binding"/>
    <property type="evidence" value="ECO:0007669"/>
    <property type="project" value="TreeGrafter"/>
</dbReference>
<reference evidence="4" key="2">
    <citation type="journal article" date="2021" name="Microbiome">
        <title>Successional dynamics and alternative stable states in a saline activated sludge microbial community over 9 years.</title>
        <authorList>
            <person name="Wang Y."/>
            <person name="Ye J."/>
            <person name="Ju F."/>
            <person name="Liu L."/>
            <person name="Boyd J.A."/>
            <person name="Deng Y."/>
            <person name="Parks D.H."/>
            <person name="Jiang X."/>
            <person name="Yin X."/>
            <person name="Woodcroft B.J."/>
            <person name="Tyson G.W."/>
            <person name="Hugenholtz P."/>
            <person name="Polz M.F."/>
            <person name="Zhang T."/>
        </authorList>
    </citation>
    <scope>NUCLEOTIDE SEQUENCE</scope>
    <source>
        <strain evidence="4">HKST-UBA02</strain>
    </source>
</reference>
<dbReference type="Pfam" id="PF01025">
    <property type="entry name" value="GrpE"/>
    <property type="match status" value="1"/>
</dbReference>
<dbReference type="SUPFAM" id="SSF51064">
    <property type="entry name" value="Head domain of nucleotide exchange factor GrpE"/>
    <property type="match status" value="1"/>
</dbReference>
<dbReference type="Gene3D" id="3.90.20.20">
    <property type="match status" value="1"/>
</dbReference>
<evidence type="ECO:0000256" key="2">
    <source>
        <dbReference type="ARBA" id="ARBA00023186"/>
    </source>
</evidence>
<evidence type="ECO:0000256" key="1">
    <source>
        <dbReference type="ARBA" id="ARBA00009054"/>
    </source>
</evidence>
<dbReference type="PANTHER" id="PTHR21237:SF23">
    <property type="entry name" value="GRPE PROTEIN HOMOLOG, MITOCHONDRIAL"/>
    <property type="match status" value="1"/>
</dbReference>
<keyword evidence="3" id="KW-0175">Coiled coil</keyword>
<comment type="similarity">
    <text evidence="1">Belongs to the GrpE family.</text>
</comment>
<feature type="coiled-coil region" evidence="3">
    <location>
        <begin position="4"/>
        <end position="45"/>
    </location>
</feature>
<dbReference type="GO" id="GO:0000774">
    <property type="term" value="F:adenyl-nucleotide exchange factor activity"/>
    <property type="evidence" value="ECO:0007669"/>
    <property type="project" value="InterPro"/>
</dbReference>